<proteinExistence type="predicted"/>
<dbReference type="EMBL" id="OOIP01000005">
    <property type="protein sequence ID" value="SPO36738.1"/>
    <property type="molecule type" value="Genomic_DNA"/>
</dbReference>
<evidence type="ECO:0000313" key="3">
    <source>
        <dbReference type="Proteomes" id="UP000323386"/>
    </source>
</evidence>
<reference evidence="2 3" key="1">
    <citation type="submission" date="2018-03" db="EMBL/GenBank/DDBJ databases">
        <authorList>
            <person name="Guldener U."/>
        </authorList>
    </citation>
    <scope>NUCLEOTIDE SEQUENCE [LARGE SCALE GENOMIC DNA]</scope>
    <source>
        <strain evidence="2 3">DAOM196992</strain>
    </source>
</reference>
<gene>
    <name evidence="2" type="ORF">PSFLO_02209</name>
</gene>
<evidence type="ECO:0000313" key="2">
    <source>
        <dbReference type="EMBL" id="SPO36738.1"/>
    </source>
</evidence>
<evidence type="ECO:0000256" key="1">
    <source>
        <dbReference type="SAM" id="MobiDB-lite"/>
    </source>
</evidence>
<dbReference type="AlphaFoldDB" id="A0A5C3EWZ3"/>
<protein>
    <submittedName>
        <fullName evidence="2">Uncharacterized protein</fullName>
    </submittedName>
</protein>
<feature type="region of interest" description="Disordered" evidence="1">
    <location>
        <begin position="1"/>
        <end position="107"/>
    </location>
</feature>
<dbReference type="Proteomes" id="UP000323386">
    <property type="component" value="Unassembled WGS sequence"/>
</dbReference>
<organism evidence="2 3">
    <name type="scientific">Pseudozyma flocculosa</name>
    <dbReference type="NCBI Taxonomy" id="84751"/>
    <lineage>
        <taxon>Eukaryota</taxon>
        <taxon>Fungi</taxon>
        <taxon>Dikarya</taxon>
        <taxon>Basidiomycota</taxon>
        <taxon>Ustilaginomycotina</taxon>
        <taxon>Ustilaginomycetes</taxon>
        <taxon>Ustilaginales</taxon>
        <taxon>Ustilaginaceae</taxon>
        <taxon>Pseudozyma</taxon>
    </lineage>
</organism>
<accession>A0A5C3EWZ3</accession>
<feature type="compositionally biased region" description="Basic and acidic residues" evidence="1">
    <location>
        <begin position="32"/>
        <end position="49"/>
    </location>
</feature>
<name>A0A5C3EWZ3_9BASI</name>
<feature type="region of interest" description="Disordered" evidence="1">
    <location>
        <begin position="166"/>
        <end position="239"/>
    </location>
</feature>
<keyword evidence="3" id="KW-1185">Reference proteome</keyword>
<sequence length="239" mass="26099">MGEQRSSRSGSYRLWHGAALQSGRRRRTPRPPRQDHARPEGPRPARADVARQGQAKSAGVHRRQRAGPRQGKAGQGKARARKPEDLGPAYDRCARASVGGRPPHDRRAHVCRPARRVGDLVENTYLPCGVGASVIDVEPCSCVHLQGQSVDCATVPYRPWNRIVSTVPDTGGTDERRVRAQRWSGAKPRPKPRPEARPGEAQRGAARCGGSGWFALPLLPERRRQTGQPGQARPPSAEA</sequence>